<organism evidence="2 3">
    <name type="scientific">Eumeta variegata</name>
    <name type="common">Bagworm moth</name>
    <name type="synonym">Eumeta japonica</name>
    <dbReference type="NCBI Taxonomy" id="151549"/>
    <lineage>
        <taxon>Eukaryota</taxon>
        <taxon>Metazoa</taxon>
        <taxon>Ecdysozoa</taxon>
        <taxon>Arthropoda</taxon>
        <taxon>Hexapoda</taxon>
        <taxon>Insecta</taxon>
        <taxon>Pterygota</taxon>
        <taxon>Neoptera</taxon>
        <taxon>Endopterygota</taxon>
        <taxon>Lepidoptera</taxon>
        <taxon>Glossata</taxon>
        <taxon>Ditrysia</taxon>
        <taxon>Tineoidea</taxon>
        <taxon>Psychidae</taxon>
        <taxon>Oiketicinae</taxon>
        <taxon>Eumeta</taxon>
    </lineage>
</organism>
<protein>
    <submittedName>
        <fullName evidence="2">Uncharacterized protein</fullName>
    </submittedName>
</protein>
<evidence type="ECO:0000313" key="3">
    <source>
        <dbReference type="Proteomes" id="UP000299102"/>
    </source>
</evidence>
<dbReference type="STRING" id="151549.A0A4C1US72"/>
<feature type="compositionally biased region" description="Polar residues" evidence="1">
    <location>
        <begin position="217"/>
        <end position="236"/>
    </location>
</feature>
<reference evidence="2 3" key="1">
    <citation type="journal article" date="2019" name="Commun. Biol.">
        <title>The bagworm genome reveals a unique fibroin gene that provides high tensile strength.</title>
        <authorList>
            <person name="Kono N."/>
            <person name="Nakamura H."/>
            <person name="Ohtoshi R."/>
            <person name="Tomita M."/>
            <person name="Numata K."/>
            <person name="Arakawa K."/>
        </authorList>
    </citation>
    <scope>NUCLEOTIDE SEQUENCE [LARGE SCALE GENOMIC DNA]</scope>
</reference>
<proteinExistence type="predicted"/>
<dbReference type="OrthoDB" id="7671074at2759"/>
<evidence type="ECO:0000313" key="2">
    <source>
        <dbReference type="EMBL" id="GBP28664.1"/>
    </source>
</evidence>
<sequence length="277" mass="34126">MPRVNFVTQNKPLETSESRNDKESVQRAARDDNIRTDIVSKEDDRQNFRPVRPRQAIYYPEESRRQYYPDTRYYPYDDLYRRDPYYDLYDRRRYYENPRYASRVDRYDDVYDNYIPRKPKRIIYYAHLPEVGRSPPSVDLTQRWDPLYRRPEEDYYARTGRYDYRFRNRYPYVPLRKDERNYRDLSGAGTSNKEKKLDDKITATPVLPEKQDKYKKSSNVNRNNINSHQYHDNTNNRYDEPMMHKSYVDLPRPDDGFMRYEDPLFQSAVDDQYKKRY</sequence>
<comment type="caution">
    <text evidence="2">The sequence shown here is derived from an EMBL/GenBank/DDBJ whole genome shotgun (WGS) entry which is preliminary data.</text>
</comment>
<evidence type="ECO:0000256" key="1">
    <source>
        <dbReference type="SAM" id="MobiDB-lite"/>
    </source>
</evidence>
<name>A0A4C1US72_EUMVA</name>
<feature type="compositionally biased region" description="Polar residues" evidence="1">
    <location>
        <begin position="1"/>
        <end position="13"/>
    </location>
</feature>
<feature type="region of interest" description="Disordered" evidence="1">
    <location>
        <begin position="208"/>
        <end position="240"/>
    </location>
</feature>
<keyword evidence="3" id="KW-1185">Reference proteome</keyword>
<accession>A0A4C1US72</accession>
<feature type="compositionally biased region" description="Basic and acidic residues" evidence="1">
    <location>
        <begin position="14"/>
        <end position="46"/>
    </location>
</feature>
<dbReference type="Proteomes" id="UP000299102">
    <property type="component" value="Unassembled WGS sequence"/>
</dbReference>
<feature type="region of interest" description="Disordered" evidence="1">
    <location>
        <begin position="1"/>
        <end position="46"/>
    </location>
</feature>
<dbReference type="EMBL" id="BGZK01000210">
    <property type="protein sequence ID" value="GBP28664.1"/>
    <property type="molecule type" value="Genomic_DNA"/>
</dbReference>
<gene>
    <name evidence="2" type="ORF">EVAR_19705_1</name>
</gene>
<dbReference type="AlphaFoldDB" id="A0A4C1US72"/>